<dbReference type="Pfam" id="PF08513">
    <property type="entry name" value="LisH"/>
    <property type="match status" value="1"/>
</dbReference>
<evidence type="ECO:0000313" key="10">
    <source>
        <dbReference type="EMBL" id="GAQ92819.1"/>
    </source>
</evidence>
<feature type="repeat" description="WD" evidence="7">
    <location>
        <begin position="768"/>
        <end position="810"/>
    </location>
</feature>
<dbReference type="Proteomes" id="UP000054558">
    <property type="component" value="Unassembled WGS sequence"/>
</dbReference>
<evidence type="ECO:0000256" key="4">
    <source>
        <dbReference type="ARBA" id="ARBA00023015"/>
    </source>
</evidence>
<evidence type="ECO:0000256" key="7">
    <source>
        <dbReference type="PROSITE-ProRule" id="PRU00221"/>
    </source>
</evidence>
<keyword evidence="11" id="KW-1185">Reference proteome</keyword>
<dbReference type="InterPro" id="IPR036322">
    <property type="entry name" value="WD40_repeat_dom_sf"/>
</dbReference>
<name>A0A1Y1ITC2_KLENI</name>
<feature type="repeat" description="WD" evidence="7">
    <location>
        <begin position="936"/>
        <end position="968"/>
    </location>
</feature>
<evidence type="ECO:0000256" key="5">
    <source>
        <dbReference type="ARBA" id="ARBA00023163"/>
    </source>
</evidence>
<dbReference type="InterPro" id="IPR001680">
    <property type="entry name" value="WD40_rpt"/>
</dbReference>
<dbReference type="Pfam" id="PF00400">
    <property type="entry name" value="WD40"/>
    <property type="match status" value="5"/>
</dbReference>
<dbReference type="InterPro" id="IPR015943">
    <property type="entry name" value="WD40/YVTN_repeat-like_dom_sf"/>
</dbReference>
<dbReference type="AlphaFoldDB" id="A0A1Y1ITC2"/>
<feature type="repeat" description="WD" evidence="7">
    <location>
        <begin position="724"/>
        <end position="765"/>
    </location>
</feature>
<dbReference type="STRING" id="105231.A0A1Y1ITC2"/>
<feature type="coiled-coil region" evidence="8">
    <location>
        <begin position="466"/>
        <end position="493"/>
    </location>
</feature>
<sequence length="968" mass="105521">MASPAWEADKMLDAYIYDYLQKRKLARSAEAFMMEANVSADPVAIDAPGGFLFEWWSVFWDIFIARTNEKHSDVAHSYIEAQQAKVKEQRQQALQQQQQAQLHAQQQQIQQQQQAQQGLASQQQATSQWQLLQNQLQMQQQRQAAQRRENAPNGATQSGITTETLMRHSPANLLATKLYQENLKSPRLPEGMSLDEAILKRYAEANAGQILQPQQQATLLRSTSANTSGLPNSLSDLDTSIARQILAANGASNAAVIQQARTQLLSPGLNQDDKSSIMGRQSSPPRADMVAALTKAGFSAGQLATQALGKNWPAANIEQIRQQQQQQAAHQQLQQAAQQQQAAAQQQQQQNQQQAQQAQQQQQQTSHQPPQLQRQGSNVSAGQFQFQSPQQYQQFQMLSPLQQRELLMHAQAQQAAALGQNQQERLRQMMAGKGFGHEGSQNGSPGASSNSQGPTLPLQQQELLLKLQAQRSANQLQAQFHQQQQQVAAAAAALQKGGQNGPGNSPHLQQLLRQSSNHSLQVGANGVIPQPGGDHPATSTDSRKTGKGAGGRKRKQPGTNSNAVPTSSTGTGTTVGGSMAGASEPPTPTTNRNEALLASLQQSSDALRGAHVGYGEGRADAQATSDPSPEDGSIDHVETFLSAEAADDLHLRDALFAANKEDEPHPKQVVTSGFLFAECGVLRASTGKVVSCHFSLDGKILATAGHDKKAILWDVDTQKIRNRLEEHTLIITDVRFAATSNRLATSSFDKTVRVWDADSESSCSLRTFARHQQSVMSVDFHPANDDVVCSCDSDGEVRMWSVDKGTCTRVFKGASMQVRFQPRTGLLLAMASEDSVTMYDLESEQPRFTLQRHAEPVQAVCWDPMGDVMASVSEDSVRIWAFGTGGGEGECLHELISSGNKFHSCVFHPTYTSLLVIGCYESLELWNMMENKSMTVMAHEGLIASLAQSRVTGMVASASHDKSVKLWK</sequence>
<proteinExistence type="predicted"/>
<dbReference type="PROSITE" id="PS50082">
    <property type="entry name" value="WD_REPEATS_2"/>
    <property type="match status" value="4"/>
</dbReference>
<dbReference type="PROSITE" id="PS50294">
    <property type="entry name" value="WD_REPEATS_REGION"/>
    <property type="match status" value="4"/>
</dbReference>
<dbReference type="CDD" id="cd00200">
    <property type="entry name" value="WD40"/>
    <property type="match status" value="1"/>
</dbReference>
<feature type="compositionally biased region" description="Polar residues" evidence="9">
    <location>
        <begin position="154"/>
        <end position="164"/>
    </location>
</feature>
<dbReference type="OrthoDB" id="47802at2759"/>
<feature type="region of interest" description="Disordered" evidence="9">
    <location>
        <begin position="433"/>
        <end position="455"/>
    </location>
</feature>
<evidence type="ECO:0000256" key="3">
    <source>
        <dbReference type="ARBA" id="ARBA00022737"/>
    </source>
</evidence>
<dbReference type="InterPro" id="IPR020472">
    <property type="entry name" value="WD40_PAC1"/>
</dbReference>
<feature type="compositionally biased region" description="Polar residues" evidence="9">
    <location>
        <begin position="439"/>
        <end position="451"/>
    </location>
</feature>
<keyword evidence="8" id="KW-0175">Coiled coil</keyword>
<feature type="compositionally biased region" description="Polar residues" evidence="9">
    <location>
        <begin position="365"/>
        <end position="381"/>
    </location>
</feature>
<dbReference type="PANTHER" id="PTHR45093">
    <property type="entry name" value="TRANSCRIPTION ACTIVATOR MSS11"/>
    <property type="match status" value="1"/>
</dbReference>
<dbReference type="SMART" id="SM00320">
    <property type="entry name" value="WD40"/>
    <property type="match status" value="7"/>
</dbReference>
<evidence type="ECO:0000256" key="2">
    <source>
        <dbReference type="ARBA" id="ARBA00022574"/>
    </source>
</evidence>
<dbReference type="SMART" id="SM00667">
    <property type="entry name" value="LisH"/>
    <property type="match status" value="1"/>
</dbReference>
<dbReference type="PROSITE" id="PS00678">
    <property type="entry name" value="WD_REPEATS_1"/>
    <property type="match status" value="2"/>
</dbReference>
<keyword evidence="5" id="KW-0804">Transcription</keyword>
<dbReference type="PROSITE" id="PS50896">
    <property type="entry name" value="LISH"/>
    <property type="match status" value="1"/>
</dbReference>
<keyword evidence="6" id="KW-0539">Nucleus</keyword>
<protein>
    <submittedName>
        <fullName evidence="10">Transcriptional corepressor LEUNIG</fullName>
    </submittedName>
</protein>
<accession>A0A1Y1ITC2</accession>
<keyword evidence="4" id="KW-0805">Transcription regulation</keyword>
<keyword evidence="2 7" id="KW-0853">WD repeat</keyword>
<comment type="subcellular location">
    <subcellularLocation>
        <location evidence="1">Nucleus</location>
    </subcellularLocation>
</comment>
<feature type="region of interest" description="Disordered" evidence="9">
    <location>
        <begin position="358"/>
        <end position="381"/>
    </location>
</feature>
<dbReference type="EMBL" id="DF238103">
    <property type="protein sequence ID" value="GAQ92819.1"/>
    <property type="molecule type" value="Genomic_DNA"/>
</dbReference>
<feature type="region of interest" description="Disordered" evidence="9">
    <location>
        <begin position="140"/>
        <end position="164"/>
    </location>
</feature>
<feature type="region of interest" description="Disordered" evidence="9">
    <location>
        <begin position="267"/>
        <end position="286"/>
    </location>
</feature>
<feature type="repeat" description="WD" evidence="7">
    <location>
        <begin position="682"/>
        <end position="723"/>
    </location>
</feature>
<dbReference type="InterPro" id="IPR019775">
    <property type="entry name" value="WD40_repeat_CS"/>
</dbReference>
<dbReference type="PRINTS" id="PR00320">
    <property type="entry name" value="GPROTEINBRPT"/>
</dbReference>
<evidence type="ECO:0000256" key="8">
    <source>
        <dbReference type="SAM" id="Coils"/>
    </source>
</evidence>
<feature type="coiled-coil region" evidence="8">
    <location>
        <begin position="79"/>
        <end position="115"/>
    </location>
</feature>
<keyword evidence="3" id="KW-0677">Repeat</keyword>
<evidence type="ECO:0000313" key="11">
    <source>
        <dbReference type="Proteomes" id="UP000054558"/>
    </source>
</evidence>
<dbReference type="OMA" id="NHNLHQP"/>
<dbReference type="PANTHER" id="PTHR45093:SF2">
    <property type="entry name" value="LISH DOMAIN-CONTAINING PROTEIN"/>
    <property type="match status" value="1"/>
</dbReference>
<dbReference type="GO" id="GO:0005634">
    <property type="term" value="C:nucleus"/>
    <property type="evidence" value="ECO:0000318"/>
    <property type="project" value="GO_Central"/>
</dbReference>
<reference evidence="10 11" key="1">
    <citation type="journal article" date="2014" name="Nat. Commun.">
        <title>Klebsormidium flaccidum genome reveals primary factors for plant terrestrial adaptation.</title>
        <authorList>
            <person name="Hori K."/>
            <person name="Maruyama F."/>
            <person name="Fujisawa T."/>
            <person name="Togashi T."/>
            <person name="Yamamoto N."/>
            <person name="Seo M."/>
            <person name="Sato S."/>
            <person name="Yamada T."/>
            <person name="Mori H."/>
            <person name="Tajima N."/>
            <person name="Moriyama T."/>
            <person name="Ikeuchi M."/>
            <person name="Watanabe M."/>
            <person name="Wada H."/>
            <person name="Kobayashi K."/>
            <person name="Saito M."/>
            <person name="Masuda T."/>
            <person name="Sasaki-Sekimoto Y."/>
            <person name="Mashiguchi K."/>
            <person name="Awai K."/>
            <person name="Shimojima M."/>
            <person name="Masuda S."/>
            <person name="Iwai M."/>
            <person name="Nobusawa T."/>
            <person name="Narise T."/>
            <person name="Kondo S."/>
            <person name="Saito H."/>
            <person name="Sato R."/>
            <person name="Murakawa M."/>
            <person name="Ihara Y."/>
            <person name="Oshima-Yamada Y."/>
            <person name="Ohtaka K."/>
            <person name="Satoh M."/>
            <person name="Sonobe K."/>
            <person name="Ishii M."/>
            <person name="Ohtani R."/>
            <person name="Kanamori-Sato M."/>
            <person name="Honoki R."/>
            <person name="Miyazaki D."/>
            <person name="Mochizuki H."/>
            <person name="Umetsu J."/>
            <person name="Higashi K."/>
            <person name="Shibata D."/>
            <person name="Kamiya Y."/>
            <person name="Sato N."/>
            <person name="Nakamura Y."/>
            <person name="Tabata S."/>
            <person name="Ida S."/>
            <person name="Kurokawa K."/>
            <person name="Ohta H."/>
        </authorList>
    </citation>
    <scope>NUCLEOTIDE SEQUENCE [LARGE SCALE GENOMIC DNA]</scope>
    <source>
        <strain evidence="10 11">NIES-2285</strain>
    </source>
</reference>
<evidence type="ECO:0000256" key="9">
    <source>
        <dbReference type="SAM" id="MobiDB-lite"/>
    </source>
</evidence>
<evidence type="ECO:0000256" key="1">
    <source>
        <dbReference type="ARBA" id="ARBA00004123"/>
    </source>
</evidence>
<organism evidence="10 11">
    <name type="scientific">Klebsormidium nitens</name>
    <name type="common">Green alga</name>
    <name type="synonym">Ulothrix nitens</name>
    <dbReference type="NCBI Taxonomy" id="105231"/>
    <lineage>
        <taxon>Eukaryota</taxon>
        <taxon>Viridiplantae</taxon>
        <taxon>Streptophyta</taxon>
        <taxon>Klebsormidiophyceae</taxon>
        <taxon>Klebsormidiales</taxon>
        <taxon>Klebsormidiaceae</taxon>
        <taxon>Klebsormidium</taxon>
    </lineage>
</organism>
<feature type="region of interest" description="Disordered" evidence="9">
    <location>
        <begin position="522"/>
        <end position="591"/>
    </location>
</feature>
<dbReference type="InterPro" id="IPR006594">
    <property type="entry name" value="LisH"/>
</dbReference>
<dbReference type="Gene3D" id="2.130.10.10">
    <property type="entry name" value="YVTN repeat-like/Quinoprotein amine dehydrogenase"/>
    <property type="match status" value="2"/>
</dbReference>
<gene>
    <name evidence="10" type="ORF">KFL_011540010</name>
</gene>
<evidence type="ECO:0000256" key="6">
    <source>
        <dbReference type="ARBA" id="ARBA00023242"/>
    </source>
</evidence>
<dbReference type="SUPFAM" id="SSF50978">
    <property type="entry name" value="WD40 repeat-like"/>
    <property type="match status" value="1"/>
</dbReference>